<feature type="coiled-coil region" evidence="1">
    <location>
        <begin position="19"/>
        <end position="46"/>
    </location>
</feature>
<keyword evidence="3" id="KW-1185">Reference proteome</keyword>
<reference evidence="2 3" key="1">
    <citation type="submission" date="2019-06" db="EMBL/GenBank/DDBJ databases">
        <title>A chromosomal-level reference genome of Carpinus fangiana (Coryloideae, Betulaceae).</title>
        <authorList>
            <person name="Yang X."/>
            <person name="Wang Z."/>
            <person name="Zhang L."/>
            <person name="Hao G."/>
            <person name="Liu J."/>
            <person name="Yang Y."/>
        </authorList>
    </citation>
    <scope>NUCLEOTIDE SEQUENCE [LARGE SCALE GENOMIC DNA]</scope>
    <source>
        <strain evidence="2">Cfa_2016G</strain>
        <tissue evidence="2">Leaf</tissue>
    </source>
</reference>
<keyword evidence="1" id="KW-0175">Coiled coil</keyword>
<dbReference type="Proteomes" id="UP000327013">
    <property type="component" value="Chromosome 1"/>
</dbReference>
<organism evidence="2 3">
    <name type="scientific">Carpinus fangiana</name>
    <dbReference type="NCBI Taxonomy" id="176857"/>
    <lineage>
        <taxon>Eukaryota</taxon>
        <taxon>Viridiplantae</taxon>
        <taxon>Streptophyta</taxon>
        <taxon>Embryophyta</taxon>
        <taxon>Tracheophyta</taxon>
        <taxon>Spermatophyta</taxon>
        <taxon>Magnoliopsida</taxon>
        <taxon>eudicotyledons</taxon>
        <taxon>Gunneridae</taxon>
        <taxon>Pentapetalae</taxon>
        <taxon>rosids</taxon>
        <taxon>fabids</taxon>
        <taxon>Fagales</taxon>
        <taxon>Betulaceae</taxon>
        <taxon>Carpinus</taxon>
    </lineage>
</organism>
<dbReference type="AlphaFoldDB" id="A0A5N6QG90"/>
<dbReference type="OrthoDB" id="1600305at2759"/>
<dbReference type="EMBL" id="CM017321">
    <property type="protein sequence ID" value="KAE7997481.1"/>
    <property type="molecule type" value="Genomic_DNA"/>
</dbReference>
<evidence type="ECO:0000313" key="3">
    <source>
        <dbReference type="Proteomes" id="UP000327013"/>
    </source>
</evidence>
<evidence type="ECO:0000313" key="2">
    <source>
        <dbReference type="EMBL" id="KAE7997481.1"/>
    </source>
</evidence>
<sequence>MEFMKKKVESLEDAHVQGKEFIRSKKEKFQLQKLDLEEKINMEKRKRHLQELDCKERIMMLDTTRMSKFQQHYWMACQKEIVEIQESRK</sequence>
<evidence type="ECO:0000256" key="1">
    <source>
        <dbReference type="SAM" id="Coils"/>
    </source>
</evidence>
<accession>A0A5N6QG90</accession>
<evidence type="ECO:0008006" key="4">
    <source>
        <dbReference type="Google" id="ProtNLM"/>
    </source>
</evidence>
<name>A0A5N6QG90_9ROSI</name>
<proteinExistence type="predicted"/>
<gene>
    <name evidence="2" type="ORF">FH972_002117</name>
</gene>
<protein>
    <recommendedName>
        <fullName evidence="4">No apical meristem-associated C-terminal domain-containing protein</fullName>
    </recommendedName>
</protein>